<dbReference type="PANTHER" id="PTHR12832">
    <property type="entry name" value="TESTIS-SPECIFIC PROTEIN PBS13 T-COMPLEX 11"/>
    <property type="match status" value="1"/>
</dbReference>
<sequence>MSAPTTPIETNSLTANECLRQVAKLLGQLEEAGLGFDIEHPPTPDAVEQVLIADKWSCKTCGAADVSTCPHTGRPHRRYLVRIAQDILRLIGLRTGQFVVRQPRLSSTMSGRSRLRSLRRVTMNPQALLLAFYYAIPTCEEVDSLVSECAQHLLIMLGQLRKCGVQEQMNEEYSDAILSATSLLWREYSKRMTEDLDDSKISDRAACKESLLSCTKETYLSVSRELRRVPSSEDLVAFLDLLRRRLKRMTSQENIDNFLTNDPQQQRDDEEKALEGTEQRGSFPSRPLLLRASAPPLLLSEGNTSGSEAEGPVPIAIGPALPPNWYVDENGRSRPPQITEEQRLKERFNRLEFRARKAYETVIQIPEQRVDSLQKQLVATLNEVQLETLARQCNQNPPDLSGVSSLLNLVVEGLLNALPRRLRSRVEQEVRDVLDWRVVRRSVMGSPGNISVLTRYVMGKVAEYGAPAKTEETLGLADDISRALETCIPSLGEAVANAFRVMFSSIRQLHEDVARYSLLYITPQLRDNAVPFMREFITECLPKVSEWESSLSFVQRYLNDERVTAWLTSPAAASLTIVTAQKKRLRGCLLFGLMDLLRSSGCKPSERWHNYPTECFFFEKPVVFFAANAVQESTLLLLLSGTISTILRVRGISSIIISDILKHLHDKFRRLLSEQLTLARLKDRVAVMVDDALVEKKCSCVLAEHEIQQLSSAVEKMTDTESALYGTFEKRVIVFIDALLARGETDPTPLGLVGDSLRQTSALLQRALMFNWEVYHLIYDEMLLHLEQQGGRM</sequence>
<dbReference type="GO" id="GO:0007165">
    <property type="term" value="P:signal transduction"/>
    <property type="evidence" value="ECO:0007669"/>
    <property type="project" value="TreeGrafter"/>
</dbReference>
<dbReference type="EMBL" id="HE575319">
    <property type="protein sequence ID" value="CCC91166.1"/>
    <property type="molecule type" value="Genomic_DNA"/>
</dbReference>
<evidence type="ECO:0008006" key="4">
    <source>
        <dbReference type="Google" id="ProtNLM"/>
    </source>
</evidence>
<evidence type="ECO:0000256" key="2">
    <source>
        <dbReference type="SAM" id="MobiDB-lite"/>
    </source>
</evidence>
<feature type="compositionally biased region" description="Basic and acidic residues" evidence="2">
    <location>
        <begin position="265"/>
        <end position="278"/>
    </location>
</feature>
<dbReference type="VEuPathDB" id="TriTrypDB:TcIL3000_6_4220"/>
<protein>
    <recommendedName>
        <fullName evidence="4">T-complex protein 11</fullName>
    </recommendedName>
</protein>
<accession>G0UP55</accession>
<organism evidence="3">
    <name type="scientific">Trypanosoma congolense (strain IL3000)</name>
    <dbReference type="NCBI Taxonomy" id="1068625"/>
    <lineage>
        <taxon>Eukaryota</taxon>
        <taxon>Discoba</taxon>
        <taxon>Euglenozoa</taxon>
        <taxon>Kinetoplastea</taxon>
        <taxon>Metakinetoplastina</taxon>
        <taxon>Trypanosomatida</taxon>
        <taxon>Trypanosomatidae</taxon>
        <taxon>Trypanosoma</taxon>
        <taxon>Nannomonas</taxon>
    </lineage>
</organism>
<dbReference type="AlphaFoldDB" id="G0UP55"/>
<comment type="similarity">
    <text evidence="1">Belongs to the TCP11 family.</text>
</comment>
<reference evidence="3" key="1">
    <citation type="journal article" date="2012" name="Proc. Natl. Acad. Sci. U.S.A.">
        <title>Antigenic diversity is generated by distinct evolutionary mechanisms in African trypanosome species.</title>
        <authorList>
            <person name="Jackson A.P."/>
            <person name="Berry A."/>
            <person name="Aslett M."/>
            <person name="Allison H.C."/>
            <person name="Burton P."/>
            <person name="Vavrova-Anderson J."/>
            <person name="Brown R."/>
            <person name="Browne H."/>
            <person name="Corton N."/>
            <person name="Hauser H."/>
            <person name="Gamble J."/>
            <person name="Gilderthorp R."/>
            <person name="Marcello L."/>
            <person name="McQuillan J."/>
            <person name="Otto T.D."/>
            <person name="Quail M.A."/>
            <person name="Sanders M.J."/>
            <person name="van Tonder A."/>
            <person name="Ginger M.L."/>
            <person name="Field M.C."/>
            <person name="Barry J.D."/>
            <person name="Hertz-Fowler C."/>
            <person name="Berriman M."/>
        </authorList>
    </citation>
    <scope>NUCLEOTIDE SEQUENCE</scope>
    <source>
        <strain evidence="3">IL3000</strain>
    </source>
</reference>
<evidence type="ECO:0000313" key="3">
    <source>
        <dbReference type="EMBL" id="CCC91166.1"/>
    </source>
</evidence>
<dbReference type="Pfam" id="PF05794">
    <property type="entry name" value="Tcp11"/>
    <property type="match status" value="1"/>
</dbReference>
<dbReference type="InterPro" id="IPR008862">
    <property type="entry name" value="Tcp11"/>
</dbReference>
<proteinExistence type="inferred from homology"/>
<gene>
    <name evidence="3" type="ORF">TCIL3000_6_4220</name>
</gene>
<feature type="region of interest" description="Disordered" evidence="2">
    <location>
        <begin position="254"/>
        <end position="285"/>
    </location>
</feature>
<dbReference type="PANTHER" id="PTHR12832:SF11">
    <property type="entry name" value="LD23868P"/>
    <property type="match status" value="1"/>
</dbReference>
<evidence type="ECO:0000256" key="1">
    <source>
        <dbReference type="ARBA" id="ARBA00010954"/>
    </source>
</evidence>
<feature type="compositionally biased region" description="Polar residues" evidence="2">
    <location>
        <begin position="254"/>
        <end position="264"/>
    </location>
</feature>
<name>G0UP55_TRYCI</name>